<evidence type="ECO:0000313" key="2">
    <source>
        <dbReference type="EMBL" id="QOR69466.1"/>
    </source>
</evidence>
<organism evidence="2 3">
    <name type="scientific">Ruania alkalisoli</name>
    <dbReference type="NCBI Taxonomy" id="2779775"/>
    <lineage>
        <taxon>Bacteria</taxon>
        <taxon>Bacillati</taxon>
        <taxon>Actinomycetota</taxon>
        <taxon>Actinomycetes</taxon>
        <taxon>Micrococcales</taxon>
        <taxon>Ruaniaceae</taxon>
        <taxon>Ruania</taxon>
    </lineage>
</organism>
<dbReference type="KEGG" id="halt:IM660_12290"/>
<accession>A0A7M1SPG7</accession>
<sequence>MVSRSLWSGVLVTAAALLGYMIGNQGNPPWHAVIAAPLVGLLAGVVEYVRQRRSRGQRDGSAVDRRT</sequence>
<evidence type="ECO:0000313" key="3">
    <source>
        <dbReference type="Proteomes" id="UP000593758"/>
    </source>
</evidence>
<gene>
    <name evidence="2" type="ORF">IM660_12290</name>
</gene>
<dbReference type="Proteomes" id="UP000593758">
    <property type="component" value="Chromosome"/>
</dbReference>
<dbReference type="AlphaFoldDB" id="A0A7M1SPG7"/>
<protein>
    <submittedName>
        <fullName evidence="2">Uncharacterized protein</fullName>
    </submittedName>
</protein>
<keyword evidence="1" id="KW-0472">Membrane</keyword>
<evidence type="ECO:0000256" key="1">
    <source>
        <dbReference type="SAM" id="Phobius"/>
    </source>
</evidence>
<feature type="transmembrane region" description="Helical" evidence="1">
    <location>
        <begin position="5"/>
        <end position="23"/>
    </location>
</feature>
<feature type="transmembrane region" description="Helical" evidence="1">
    <location>
        <begin position="29"/>
        <end position="49"/>
    </location>
</feature>
<dbReference type="EMBL" id="CP063169">
    <property type="protein sequence ID" value="QOR69466.1"/>
    <property type="molecule type" value="Genomic_DNA"/>
</dbReference>
<keyword evidence="3" id="KW-1185">Reference proteome</keyword>
<dbReference type="RefSeq" id="WP_193495867.1">
    <property type="nucleotide sequence ID" value="NZ_CP063169.1"/>
</dbReference>
<keyword evidence="1" id="KW-1133">Transmembrane helix</keyword>
<keyword evidence="1" id="KW-0812">Transmembrane</keyword>
<proteinExistence type="predicted"/>
<name>A0A7M1SPG7_9MICO</name>
<reference evidence="2 3" key="1">
    <citation type="submission" date="2020-10" db="EMBL/GenBank/DDBJ databases">
        <title>Haloactinobacterium sp. RN3S43, a bacterium isolated from saline soil.</title>
        <authorList>
            <person name="Sun J.-Q."/>
        </authorList>
    </citation>
    <scope>NUCLEOTIDE SEQUENCE [LARGE SCALE GENOMIC DNA]</scope>
    <source>
        <strain evidence="2 3">RN3S43</strain>
    </source>
</reference>